<keyword evidence="1" id="KW-0812">Transmembrane</keyword>
<organism evidence="2 3">
    <name type="scientific">Klebsiella oxytoca</name>
    <dbReference type="NCBI Taxonomy" id="571"/>
    <lineage>
        <taxon>Bacteria</taxon>
        <taxon>Pseudomonadati</taxon>
        <taxon>Pseudomonadota</taxon>
        <taxon>Gammaproteobacteria</taxon>
        <taxon>Enterobacterales</taxon>
        <taxon>Enterobacteriaceae</taxon>
        <taxon>Klebsiella/Raoultella group</taxon>
        <taxon>Klebsiella</taxon>
    </lineage>
</organism>
<accession>A0AAP2BJ35</accession>
<dbReference type="RefSeq" id="WP_210846179.1">
    <property type="nucleotide sequence ID" value="NZ_JAGKON010000013.1"/>
</dbReference>
<feature type="transmembrane region" description="Helical" evidence="1">
    <location>
        <begin position="46"/>
        <end position="68"/>
    </location>
</feature>
<name>A0AAP2BJ35_KLEOX</name>
<gene>
    <name evidence="2" type="ORF">J7S78_13315</name>
</gene>
<reference evidence="2 3" key="1">
    <citation type="submission" date="2021-03" db="EMBL/GenBank/DDBJ databases">
        <authorList>
            <person name="Stanton E."/>
        </authorList>
    </citation>
    <scope>NUCLEOTIDE SEQUENCE [LARGE SCALE GENOMIC DNA]</scope>
    <source>
        <strain evidence="2 3">2020EL-00037</strain>
    </source>
</reference>
<comment type="caution">
    <text evidence="2">The sequence shown here is derived from an EMBL/GenBank/DDBJ whole genome shotgun (WGS) entry which is preliminary data.</text>
</comment>
<sequence length="81" mass="8516">MNRLNVGIAFAICGMIIFVSSGSVGDGGIINEAINALLVDNHPFALVAWVGFGMLTLGALTLGSWILFPGKKPEESQNENP</sequence>
<proteinExistence type="predicted"/>
<evidence type="ECO:0000313" key="3">
    <source>
        <dbReference type="Proteomes" id="UP000673434"/>
    </source>
</evidence>
<protein>
    <submittedName>
        <fullName evidence="2">Uncharacterized protein</fullName>
    </submittedName>
</protein>
<keyword evidence="3" id="KW-1185">Reference proteome</keyword>
<dbReference type="AlphaFoldDB" id="A0AAP2BJ35"/>
<keyword evidence="1" id="KW-0472">Membrane</keyword>
<dbReference type="EMBL" id="JAGKON010000013">
    <property type="protein sequence ID" value="MBQ0600771.1"/>
    <property type="molecule type" value="Genomic_DNA"/>
</dbReference>
<evidence type="ECO:0000313" key="2">
    <source>
        <dbReference type="EMBL" id="MBQ0600771.1"/>
    </source>
</evidence>
<keyword evidence="1" id="KW-1133">Transmembrane helix</keyword>
<dbReference type="Proteomes" id="UP000673434">
    <property type="component" value="Unassembled WGS sequence"/>
</dbReference>
<evidence type="ECO:0000256" key="1">
    <source>
        <dbReference type="SAM" id="Phobius"/>
    </source>
</evidence>